<gene>
    <name evidence="1" type="ORF">B4088_5431</name>
</gene>
<dbReference type="Proteomes" id="UP000076482">
    <property type="component" value="Unassembled WGS sequence"/>
</dbReference>
<dbReference type="EMBL" id="LJKE01000104">
    <property type="protein sequence ID" value="KZD55686.1"/>
    <property type="molecule type" value="Genomic_DNA"/>
</dbReference>
<protein>
    <submittedName>
        <fullName evidence="1">Uncharacterized protein</fullName>
    </submittedName>
</protein>
<organism evidence="1 2">
    <name type="scientific">Bacillus cereus</name>
    <dbReference type="NCBI Taxonomy" id="1396"/>
    <lineage>
        <taxon>Bacteria</taxon>
        <taxon>Bacillati</taxon>
        <taxon>Bacillota</taxon>
        <taxon>Bacilli</taxon>
        <taxon>Bacillales</taxon>
        <taxon>Bacillaceae</taxon>
        <taxon>Bacillus</taxon>
        <taxon>Bacillus cereus group</taxon>
    </lineage>
</organism>
<dbReference type="AlphaFoldDB" id="A0A164LD57"/>
<comment type="caution">
    <text evidence="1">The sequence shown here is derived from an EMBL/GenBank/DDBJ whole genome shotgun (WGS) entry which is preliminary data.</text>
</comment>
<dbReference type="RefSeq" id="WP_063262946.1">
    <property type="nucleotide sequence ID" value="NZ_LJKE01000104.1"/>
</dbReference>
<name>A0A164LD57_BACCE</name>
<evidence type="ECO:0000313" key="1">
    <source>
        <dbReference type="EMBL" id="KZD55686.1"/>
    </source>
</evidence>
<sequence length="166" mass="18923">MWNLYARKCDALKMIGSLIEKFDVTSVIQLEVLADAIKEYAHTHDMQRPMIEQGMPLGPDNEGFHMIVSILGITPDKAEDIEWIASKTQTTKDYVLCVKEVFPRLKLINNNKSDLSNVVINVFKDILKSMDYFDAIEPQIGEDLKIVIVGRITRLNVELSKLMINL</sequence>
<dbReference type="PATRIC" id="fig|1396.535.peg.5999"/>
<accession>A0A164LD57</accession>
<proteinExistence type="predicted"/>
<evidence type="ECO:0000313" key="2">
    <source>
        <dbReference type="Proteomes" id="UP000076482"/>
    </source>
</evidence>
<reference evidence="1 2" key="1">
    <citation type="submission" date="2015-09" db="EMBL/GenBank/DDBJ databases">
        <title>Bacillus cereus food isolates.</title>
        <authorList>
            <person name="Boekhorst J."/>
        </authorList>
    </citation>
    <scope>NUCLEOTIDE SEQUENCE [LARGE SCALE GENOMIC DNA]</scope>
    <source>
        <strain evidence="1 2">B4088</strain>
    </source>
</reference>